<evidence type="ECO:0000256" key="8">
    <source>
        <dbReference type="ARBA" id="ARBA00023136"/>
    </source>
</evidence>
<name>A0A1F5SMJ1_9BACT</name>
<dbReference type="InterPro" id="IPR003838">
    <property type="entry name" value="ABC3_permease_C"/>
</dbReference>
<dbReference type="InterPro" id="IPR004513">
    <property type="entry name" value="FtsX"/>
</dbReference>
<dbReference type="PANTHER" id="PTHR47755">
    <property type="entry name" value="CELL DIVISION PROTEIN FTSX"/>
    <property type="match status" value="1"/>
</dbReference>
<gene>
    <name evidence="14" type="ORF">A2227_04845</name>
</gene>
<keyword evidence="9 10" id="KW-0131">Cell cycle</keyword>
<evidence type="ECO:0000259" key="13">
    <source>
        <dbReference type="Pfam" id="PF18075"/>
    </source>
</evidence>
<dbReference type="STRING" id="1797994.A2227_04845"/>
<proteinExistence type="inferred from homology"/>
<dbReference type="GO" id="GO:0005886">
    <property type="term" value="C:plasma membrane"/>
    <property type="evidence" value="ECO:0007669"/>
    <property type="project" value="UniProtKB-SubCell"/>
</dbReference>
<evidence type="ECO:0000256" key="5">
    <source>
        <dbReference type="ARBA" id="ARBA00022618"/>
    </source>
</evidence>
<reference evidence="14 15" key="1">
    <citation type="journal article" date="2016" name="Nat. Commun.">
        <title>Thousands of microbial genomes shed light on interconnected biogeochemical processes in an aquifer system.</title>
        <authorList>
            <person name="Anantharaman K."/>
            <person name="Brown C.T."/>
            <person name="Hug L.A."/>
            <person name="Sharon I."/>
            <person name="Castelle C.J."/>
            <person name="Probst A.J."/>
            <person name="Thomas B.C."/>
            <person name="Singh A."/>
            <person name="Wilkins M.J."/>
            <person name="Karaoz U."/>
            <person name="Brodie E.L."/>
            <person name="Williams K.H."/>
            <person name="Hubbard S.S."/>
            <person name="Banfield J.F."/>
        </authorList>
    </citation>
    <scope>NUCLEOTIDE SEQUENCE [LARGE SCALE GENOMIC DNA]</scope>
</reference>
<evidence type="ECO:0000256" key="4">
    <source>
        <dbReference type="ARBA" id="ARBA00022475"/>
    </source>
</evidence>
<organism evidence="14 15">
    <name type="scientific">Candidatus Falkowbacteria bacterium RIFOXYA2_FULL_47_19</name>
    <dbReference type="NCBI Taxonomy" id="1797994"/>
    <lineage>
        <taxon>Bacteria</taxon>
        <taxon>Candidatus Falkowiibacteriota</taxon>
    </lineage>
</organism>
<keyword evidence="6 11" id="KW-0812">Transmembrane</keyword>
<dbReference type="PANTHER" id="PTHR47755:SF1">
    <property type="entry name" value="CELL DIVISION PROTEIN FTSX"/>
    <property type="match status" value="1"/>
</dbReference>
<comment type="subcellular location">
    <subcellularLocation>
        <location evidence="1">Cell membrane</location>
        <topology evidence="1">Multi-pass membrane protein</topology>
    </subcellularLocation>
</comment>
<feature type="domain" description="FtsX extracellular" evidence="13">
    <location>
        <begin position="59"/>
        <end position="147"/>
    </location>
</feature>
<evidence type="ECO:0000313" key="14">
    <source>
        <dbReference type="EMBL" id="OGF27912.1"/>
    </source>
</evidence>
<dbReference type="PIRSF" id="PIRSF003097">
    <property type="entry name" value="FtsX"/>
    <property type="match status" value="1"/>
</dbReference>
<comment type="similarity">
    <text evidence="2 10">Belongs to the ABC-4 integral membrane protein family. FtsX subfamily.</text>
</comment>
<dbReference type="Pfam" id="PF02687">
    <property type="entry name" value="FtsX"/>
    <property type="match status" value="1"/>
</dbReference>
<dbReference type="Gene3D" id="3.30.70.3040">
    <property type="match status" value="1"/>
</dbReference>
<evidence type="ECO:0000256" key="1">
    <source>
        <dbReference type="ARBA" id="ARBA00004651"/>
    </source>
</evidence>
<feature type="transmembrane region" description="Helical" evidence="11">
    <location>
        <begin position="225"/>
        <end position="250"/>
    </location>
</feature>
<dbReference type="EMBL" id="MFGB01000005">
    <property type="protein sequence ID" value="OGF27912.1"/>
    <property type="molecule type" value="Genomic_DNA"/>
</dbReference>
<feature type="transmembrane region" description="Helical" evidence="11">
    <location>
        <begin position="179"/>
        <end position="204"/>
    </location>
</feature>
<dbReference type="AlphaFoldDB" id="A0A1F5SMJ1"/>
<comment type="caution">
    <text evidence="14">The sequence shown here is derived from an EMBL/GenBank/DDBJ whole genome shotgun (WGS) entry which is preliminary data.</text>
</comment>
<feature type="domain" description="ABC3 transporter permease C-terminal" evidence="12">
    <location>
        <begin position="180"/>
        <end position="301"/>
    </location>
</feature>
<dbReference type="InterPro" id="IPR040690">
    <property type="entry name" value="FtsX_ECD"/>
</dbReference>
<feature type="transmembrane region" description="Helical" evidence="11">
    <location>
        <begin position="20"/>
        <end position="43"/>
    </location>
</feature>
<evidence type="ECO:0000256" key="6">
    <source>
        <dbReference type="ARBA" id="ARBA00022692"/>
    </source>
</evidence>
<evidence type="ECO:0000313" key="15">
    <source>
        <dbReference type="Proteomes" id="UP000178367"/>
    </source>
</evidence>
<dbReference type="Proteomes" id="UP000178367">
    <property type="component" value="Unassembled WGS sequence"/>
</dbReference>
<evidence type="ECO:0000256" key="3">
    <source>
        <dbReference type="ARBA" id="ARBA00021907"/>
    </source>
</evidence>
<evidence type="ECO:0000256" key="10">
    <source>
        <dbReference type="PIRNR" id="PIRNR003097"/>
    </source>
</evidence>
<evidence type="ECO:0000256" key="7">
    <source>
        <dbReference type="ARBA" id="ARBA00022989"/>
    </source>
</evidence>
<sequence>MFLSLARIIKFSIEDIYRNIWLSLVTVILLILALFSINMLLVVKVIGQAAVEAVKEKIDINLFLKNESKEDEILALKGEISALKEVKSVTYISKEEAMANFIDKHKDNPEILQALRELGNNPLAPILVIKPANLDILDNLINRLNTISNDIIESRNFTNYKMLLNKINDITNKVSDAGLVLSAIFVLITVLVVFNSIRVAIYTHRREIMIMRLVGASHWFIQMPYLLSGVFYTLIGVLSIMGIFYLFLTLLQPYLEAFFVGYNVNLLEYFYGNVFTIFGVQFLGVALINILASLLAVRKYSRV</sequence>
<keyword evidence="5 10" id="KW-0132">Cell division</keyword>
<keyword evidence="4 10" id="KW-1003">Cell membrane</keyword>
<dbReference type="Pfam" id="PF18075">
    <property type="entry name" value="FtsX_ECD"/>
    <property type="match status" value="1"/>
</dbReference>
<keyword evidence="7 11" id="KW-1133">Transmembrane helix</keyword>
<evidence type="ECO:0000256" key="2">
    <source>
        <dbReference type="ARBA" id="ARBA00007379"/>
    </source>
</evidence>
<evidence type="ECO:0000256" key="9">
    <source>
        <dbReference type="ARBA" id="ARBA00023306"/>
    </source>
</evidence>
<feature type="transmembrane region" description="Helical" evidence="11">
    <location>
        <begin position="270"/>
        <end position="297"/>
    </location>
</feature>
<accession>A0A1F5SMJ1</accession>
<evidence type="ECO:0000259" key="12">
    <source>
        <dbReference type="Pfam" id="PF02687"/>
    </source>
</evidence>
<keyword evidence="8 10" id="KW-0472">Membrane</keyword>
<dbReference type="GO" id="GO:0051301">
    <property type="term" value="P:cell division"/>
    <property type="evidence" value="ECO:0007669"/>
    <property type="project" value="UniProtKB-KW"/>
</dbReference>
<protein>
    <recommendedName>
        <fullName evidence="3 10">Cell division protein FtsX</fullName>
    </recommendedName>
</protein>
<evidence type="ECO:0000256" key="11">
    <source>
        <dbReference type="SAM" id="Phobius"/>
    </source>
</evidence>